<dbReference type="AlphaFoldDB" id="Q30SN8"/>
<accession>Q30SN8</accession>
<dbReference type="Proteomes" id="UP000002714">
    <property type="component" value="Chromosome"/>
</dbReference>
<name>Q30SN8_SULDN</name>
<dbReference type="OrthoDB" id="1489794at2"/>
<keyword evidence="2" id="KW-1185">Reference proteome</keyword>
<dbReference type="HOGENOM" id="CLU_050364_0_0_7"/>
<dbReference type="EMBL" id="CP000153">
    <property type="protein sequence ID" value="ABB43993.1"/>
    <property type="molecule type" value="Genomic_DNA"/>
</dbReference>
<proteinExistence type="predicted"/>
<dbReference type="eggNOG" id="ENOG502ZBSQ">
    <property type="taxonomic scope" value="Bacteria"/>
</dbReference>
<dbReference type="RefSeq" id="WP_011372347.1">
    <property type="nucleotide sequence ID" value="NC_007575.1"/>
</dbReference>
<evidence type="ECO:0000313" key="2">
    <source>
        <dbReference type="Proteomes" id="UP000002714"/>
    </source>
</evidence>
<organism evidence="1 2">
    <name type="scientific">Sulfurimonas denitrificans (strain ATCC 33889 / DSM 1251)</name>
    <name type="common">Thiomicrospira denitrificans (strain ATCC 33889 / DSM 1251)</name>
    <dbReference type="NCBI Taxonomy" id="326298"/>
    <lineage>
        <taxon>Bacteria</taxon>
        <taxon>Pseudomonadati</taxon>
        <taxon>Campylobacterota</taxon>
        <taxon>Epsilonproteobacteria</taxon>
        <taxon>Campylobacterales</taxon>
        <taxon>Sulfurimonadaceae</taxon>
        <taxon>Sulfurimonas</taxon>
    </lineage>
</organism>
<protein>
    <submittedName>
        <fullName evidence="1">Uncharacterized protein</fullName>
    </submittedName>
</protein>
<reference evidence="1 2" key="1">
    <citation type="journal article" date="2008" name="Appl. Environ. Microbiol.">
        <title>Genome of the epsilonproteobacterial chemolithoautotroph Sulfurimonas denitrificans.</title>
        <authorList>
            <person name="Sievert S.M."/>
            <person name="Scott K.M."/>
            <person name="Klotz M.G."/>
            <person name="Chain P.S.G."/>
            <person name="Hauser L.J."/>
            <person name="Hemp J."/>
            <person name="Huegler M."/>
            <person name="Land M."/>
            <person name="Lapidus A."/>
            <person name="Larimer F.W."/>
            <person name="Lucas S."/>
            <person name="Malfatti S.A."/>
            <person name="Meyer F."/>
            <person name="Paulsen I.T."/>
            <person name="Ren Q."/>
            <person name="Simon J."/>
            <person name="Bailey K."/>
            <person name="Diaz E."/>
            <person name="Fitzpatrick K.A."/>
            <person name="Glover B."/>
            <person name="Gwatney N."/>
            <person name="Korajkic A."/>
            <person name="Long A."/>
            <person name="Mobberley J.M."/>
            <person name="Pantry S.N."/>
            <person name="Pazder G."/>
            <person name="Peterson S."/>
            <person name="Quintanilla J.D."/>
            <person name="Sprinkle R."/>
            <person name="Stephens J."/>
            <person name="Thomas P."/>
            <person name="Vaughn R."/>
            <person name="Weber M.J."/>
            <person name="Wooten L.L."/>
        </authorList>
    </citation>
    <scope>NUCLEOTIDE SEQUENCE [LARGE SCALE GENOMIC DNA]</scope>
    <source>
        <strain evidence="2">ATCC 33889 / DSM 1251</strain>
    </source>
</reference>
<dbReference type="KEGG" id="tdn:Suden_0714"/>
<evidence type="ECO:0000313" key="1">
    <source>
        <dbReference type="EMBL" id="ABB43993.1"/>
    </source>
</evidence>
<gene>
    <name evidence="1" type="ordered locus">Suden_0714</name>
</gene>
<dbReference type="STRING" id="326298.Suden_0714"/>
<sequence length="437" mass="51821">MNWLHFFKKKDELKHTFGRSINANISKDEEKLFNKSYEAFEDKEILLAYEYFLKSLINYSNGVSNENVIIKKEDDSLYFEIYQGGALIRGKATKKSLNAEAILCKKSSAHVALKRLILERNYQFTYTYYFSDDEYIKLKLSLDNTTMSPQKLFFPLREIALNADFDKEYIKSEFLDISIEDVSHVKTLSEEELSLKYNFMHKWIDEINVKILSLPSNDNAGMESFILLYLLFKIDYMLVPKFTIFKKSTKKIQEYFSDENLTVEAKNDELREHILELQEMSFDEFRKNFYNAKYTFNPTDKAPNEEIEIFITESLSKIRWYKNNRYNQIIPTMYKYIAMYLLYNYGLNPLTKELLHTLVEIQNPSFFKALGYTPLYDEESQIFAKRAIVSKVDSIVSTHKNHFKKLEPFGDKLNFSSLNELNNSFYLQLKNLNYEEI</sequence>